<organism evidence="2">
    <name type="scientific">freshwater metagenome</name>
    <dbReference type="NCBI Taxonomy" id="449393"/>
    <lineage>
        <taxon>unclassified sequences</taxon>
        <taxon>metagenomes</taxon>
        <taxon>ecological metagenomes</taxon>
    </lineage>
</organism>
<dbReference type="AlphaFoldDB" id="A0A6J6M0H0"/>
<accession>A0A6J6M0H0</accession>
<keyword evidence="1" id="KW-1133">Transmembrane helix</keyword>
<proteinExistence type="predicted"/>
<feature type="transmembrane region" description="Helical" evidence="1">
    <location>
        <begin position="20"/>
        <end position="40"/>
    </location>
</feature>
<protein>
    <submittedName>
        <fullName evidence="2">Unannotated protein</fullName>
    </submittedName>
</protein>
<keyword evidence="1" id="KW-0472">Membrane</keyword>
<gene>
    <name evidence="2" type="ORF">UFOPK2310_00430</name>
</gene>
<dbReference type="EMBL" id="CAEZWW010000035">
    <property type="protein sequence ID" value="CAB4667546.1"/>
    <property type="molecule type" value="Genomic_DNA"/>
</dbReference>
<sequence>MWQAPTPAMVVDLALGASSILAASVNFGWFLSSICVVWALPIIRWVIRSFTDYLSTFTSWMTSMKSLNCLVGTNNELKSKPDGEGRTLGWVIGSGRHGFIVTRTAELT</sequence>
<name>A0A6J6M0H0_9ZZZZ</name>
<reference evidence="2" key="1">
    <citation type="submission" date="2020-05" db="EMBL/GenBank/DDBJ databases">
        <authorList>
            <person name="Chiriac C."/>
            <person name="Salcher M."/>
            <person name="Ghai R."/>
            <person name="Kavagutti S V."/>
        </authorList>
    </citation>
    <scope>NUCLEOTIDE SEQUENCE</scope>
</reference>
<evidence type="ECO:0000313" key="2">
    <source>
        <dbReference type="EMBL" id="CAB4667546.1"/>
    </source>
</evidence>
<keyword evidence="1" id="KW-0812">Transmembrane</keyword>
<evidence type="ECO:0000256" key="1">
    <source>
        <dbReference type="SAM" id="Phobius"/>
    </source>
</evidence>